<dbReference type="InterPro" id="IPR008201">
    <property type="entry name" value="HepT-like"/>
</dbReference>
<proteinExistence type="inferred from homology"/>
<dbReference type="RefSeq" id="WP_201785862.1">
    <property type="nucleotide sequence ID" value="NZ_DF967972.1"/>
</dbReference>
<keyword evidence="3" id="KW-0540">Nuclease</keyword>
<dbReference type="GO" id="GO:0004540">
    <property type="term" value="F:RNA nuclease activity"/>
    <property type="evidence" value="ECO:0007669"/>
    <property type="project" value="InterPro"/>
</dbReference>
<dbReference type="Proteomes" id="UP000055060">
    <property type="component" value="Unassembled WGS sequence"/>
</dbReference>
<evidence type="ECO:0000256" key="2">
    <source>
        <dbReference type="ARBA" id="ARBA00022649"/>
    </source>
</evidence>
<sequence>MDILEAIDRIDAHKEISRSTFDTDELLQIWFVHHLQTIGEAASHLSPEIRQYFVDVQWGQLIGMRQILVHGYFEVDLDIVWNTVQNNLDPLKSQIELIIKRLGNPL</sequence>
<keyword evidence="8" id="KW-1185">Reference proteome</keyword>
<dbReference type="PANTHER" id="PTHR34139">
    <property type="entry name" value="UPF0331 PROTEIN MJ0127"/>
    <property type="match status" value="1"/>
</dbReference>
<dbReference type="STRING" id="360412.LARV_00560"/>
<name>A0A0S7BFH7_9CHLR</name>
<evidence type="ECO:0000256" key="4">
    <source>
        <dbReference type="ARBA" id="ARBA00022741"/>
    </source>
</evidence>
<evidence type="ECO:0000256" key="5">
    <source>
        <dbReference type="ARBA" id="ARBA00022801"/>
    </source>
</evidence>
<keyword evidence="4" id="KW-0547">Nucleotide-binding</keyword>
<protein>
    <submittedName>
        <fullName evidence="7">Uncharacterized conserved protein</fullName>
    </submittedName>
</protein>
<evidence type="ECO:0000256" key="6">
    <source>
        <dbReference type="ARBA" id="ARBA00024207"/>
    </source>
</evidence>
<dbReference type="GO" id="GO:0000166">
    <property type="term" value="F:nucleotide binding"/>
    <property type="evidence" value="ECO:0007669"/>
    <property type="project" value="UniProtKB-KW"/>
</dbReference>
<gene>
    <name evidence="7" type="ORF">LARV_00560</name>
</gene>
<evidence type="ECO:0000256" key="1">
    <source>
        <dbReference type="ARBA" id="ARBA00022553"/>
    </source>
</evidence>
<dbReference type="EMBL" id="DF967972">
    <property type="protein sequence ID" value="GAP12824.1"/>
    <property type="molecule type" value="Genomic_DNA"/>
</dbReference>
<reference evidence="7" key="1">
    <citation type="submission" date="2015-07" db="EMBL/GenBank/DDBJ databases">
        <title>Draft Genome Sequences of Anaerolinea thermolimosa IMO-1, Bellilinea caldifistulae GOMI-1, Leptolinea tardivitalis YMTK-2, Levilinea saccharolytica KIBI-1,Longilinea arvoryzae KOME-1, Previously Described as Members of the Anaerolineaceae (Chloroflexi).</title>
        <authorList>
            <person name="Sekiguchi Y."/>
            <person name="Ohashi A."/>
            <person name="Matsuura N."/>
            <person name="Tourlousse M.D."/>
        </authorList>
    </citation>
    <scope>NUCLEOTIDE SEQUENCE [LARGE SCALE GENOMIC DNA]</scope>
    <source>
        <strain evidence="7">KOME-1</strain>
    </source>
</reference>
<dbReference type="Gene3D" id="1.20.120.580">
    <property type="entry name" value="bsu32300-like"/>
    <property type="match status" value="1"/>
</dbReference>
<evidence type="ECO:0000256" key="3">
    <source>
        <dbReference type="ARBA" id="ARBA00022722"/>
    </source>
</evidence>
<keyword evidence="5" id="KW-0378">Hydrolase</keyword>
<dbReference type="Pfam" id="PF01934">
    <property type="entry name" value="HepT-like"/>
    <property type="match status" value="1"/>
</dbReference>
<dbReference type="AlphaFoldDB" id="A0A0S7BFH7"/>
<dbReference type="GO" id="GO:0016787">
    <property type="term" value="F:hydrolase activity"/>
    <property type="evidence" value="ECO:0007669"/>
    <property type="project" value="UniProtKB-KW"/>
</dbReference>
<dbReference type="InterPro" id="IPR037038">
    <property type="entry name" value="HepT-like_sf"/>
</dbReference>
<evidence type="ECO:0000313" key="7">
    <source>
        <dbReference type="EMBL" id="GAP12824.1"/>
    </source>
</evidence>
<keyword evidence="2" id="KW-1277">Toxin-antitoxin system</keyword>
<dbReference type="InterPro" id="IPR051813">
    <property type="entry name" value="HepT_RNase_toxin"/>
</dbReference>
<organism evidence="7">
    <name type="scientific">Longilinea arvoryzae</name>
    <dbReference type="NCBI Taxonomy" id="360412"/>
    <lineage>
        <taxon>Bacteria</taxon>
        <taxon>Bacillati</taxon>
        <taxon>Chloroflexota</taxon>
        <taxon>Anaerolineae</taxon>
        <taxon>Anaerolineales</taxon>
        <taxon>Anaerolineaceae</taxon>
        <taxon>Longilinea</taxon>
    </lineage>
</organism>
<dbReference type="PANTHER" id="PTHR34139:SF1">
    <property type="entry name" value="RNASE MJ1380-RELATED"/>
    <property type="match status" value="1"/>
</dbReference>
<accession>A0A0S7BFH7</accession>
<dbReference type="GO" id="GO:0110001">
    <property type="term" value="C:toxin-antitoxin complex"/>
    <property type="evidence" value="ECO:0007669"/>
    <property type="project" value="InterPro"/>
</dbReference>
<evidence type="ECO:0000313" key="8">
    <source>
        <dbReference type="Proteomes" id="UP000055060"/>
    </source>
</evidence>
<keyword evidence="1" id="KW-0597">Phosphoprotein</keyword>
<comment type="similarity">
    <text evidence="6">Belongs to the HepT RNase toxin family.</text>
</comment>